<dbReference type="InterPro" id="IPR050638">
    <property type="entry name" value="AA-Vitamin_Transporters"/>
</dbReference>
<evidence type="ECO:0000256" key="4">
    <source>
        <dbReference type="ARBA" id="ARBA00022989"/>
    </source>
</evidence>
<sequence length="257" mass="27328">MSGGALVLLVAFALMEDFSSTFQAAPWGKIILLGTVGVSVSTLLFAWGIKLSSAMAAALIATTGPIVATLITRLVYSEPLRKGIVLGVLLAVAGGICAVRGNGDRFDQLKGGELFVLMAMSLWVWYSYNCQRWLSDIPQIGIAALTVTAGALGFAAYVGFAELSGIDDIRFGTSTREWIVLAWLSVGPASTSIFLWHFGVSRIGVTIGAMYQNLVPIVVVLISINLGRHPTTMHLVAGVLIITGVLYTQIRNLPKNS</sequence>
<dbReference type="PANTHER" id="PTHR32322:SF18">
    <property type="entry name" value="S-ADENOSYLMETHIONINE_S-ADENOSYLHOMOCYSTEINE TRANSPORTER"/>
    <property type="match status" value="1"/>
</dbReference>
<evidence type="ECO:0000256" key="3">
    <source>
        <dbReference type="ARBA" id="ARBA00022692"/>
    </source>
</evidence>
<gene>
    <name evidence="8" type="ORF">METZ01_LOCUS232922</name>
</gene>
<feature type="transmembrane region" description="Helical" evidence="6">
    <location>
        <begin position="56"/>
        <end position="76"/>
    </location>
</feature>
<comment type="subcellular location">
    <subcellularLocation>
        <location evidence="1">Cell membrane</location>
        <topology evidence="1">Multi-pass membrane protein</topology>
    </subcellularLocation>
</comment>
<name>A0A382GYD0_9ZZZZ</name>
<proteinExistence type="predicted"/>
<dbReference type="InterPro" id="IPR037185">
    <property type="entry name" value="EmrE-like"/>
</dbReference>
<dbReference type="GO" id="GO:0005886">
    <property type="term" value="C:plasma membrane"/>
    <property type="evidence" value="ECO:0007669"/>
    <property type="project" value="UniProtKB-SubCell"/>
</dbReference>
<feature type="domain" description="EamA" evidence="7">
    <location>
        <begin position="4"/>
        <end position="96"/>
    </location>
</feature>
<evidence type="ECO:0000256" key="2">
    <source>
        <dbReference type="ARBA" id="ARBA00022475"/>
    </source>
</evidence>
<evidence type="ECO:0000256" key="1">
    <source>
        <dbReference type="ARBA" id="ARBA00004651"/>
    </source>
</evidence>
<organism evidence="8">
    <name type="scientific">marine metagenome</name>
    <dbReference type="NCBI Taxonomy" id="408172"/>
    <lineage>
        <taxon>unclassified sequences</taxon>
        <taxon>metagenomes</taxon>
        <taxon>ecological metagenomes</taxon>
    </lineage>
</organism>
<evidence type="ECO:0000256" key="5">
    <source>
        <dbReference type="ARBA" id="ARBA00023136"/>
    </source>
</evidence>
<dbReference type="AlphaFoldDB" id="A0A382GYD0"/>
<evidence type="ECO:0000313" key="8">
    <source>
        <dbReference type="EMBL" id="SVB80068.1"/>
    </source>
</evidence>
<keyword evidence="5 6" id="KW-0472">Membrane</keyword>
<feature type="transmembrane region" description="Helical" evidence="6">
    <location>
        <begin position="178"/>
        <end position="197"/>
    </location>
</feature>
<accession>A0A382GYD0</accession>
<protein>
    <recommendedName>
        <fullName evidence="7">EamA domain-containing protein</fullName>
    </recommendedName>
</protein>
<feature type="transmembrane region" description="Helical" evidence="6">
    <location>
        <begin position="203"/>
        <end position="224"/>
    </location>
</feature>
<feature type="transmembrane region" description="Helical" evidence="6">
    <location>
        <begin position="29"/>
        <end position="49"/>
    </location>
</feature>
<feature type="transmembrane region" description="Helical" evidence="6">
    <location>
        <begin position="82"/>
        <end position="99"/>
    </location>
</feature>
<keyword evidence="2" id="KW-1003">Cell membrane</keyword>
<feature type="transmembrane region" description="Helical" evidence="6">
    <location>
        <begin position="140"/>
        <end position="166"/>
    </location>
</feature>
<evidence type="ECO:0000256" key="6">
    <source>
        <dbReference type="SAM" id="Phobius"/>
    </source>
</evidence>
<dbReference type="Pfam" id="PF00892">
    <property type="entry name" value="EamA"/>
    <property type="match status" value="2"/>
</dbReference>
<dbReference type="EMBL" id="UINC01058141">
    <property type="protein sequence ID" value="SVB80068.1"/>
    <property type="molecule type" value="Genomic_DNA"/>
</dbReference>
<keyword evidence="3 6" id="KW-0812">Transmembrane</keyword>
<dbReference type="PANTHER" id="PTHR32322">
    <property type="entry name" value="INNER MEMBRANE TRANSPORTER"/>
    <property type="match status" value="1"/>
</dbReference>
<feature type="domain" description="EamA" evidence="7">
    <location>
        <begin position="112"/>
        <end position="247"/>
    </location>
</feature>
<evidence type="ECO:0000259" key="7">
    <source>
        <dbReference type="Pfam" id="PF00892"/>
    </source>
</evidence>
<reference evidence="8" key="1">
    <citation type="submission" date="2018-05" db="EMBL/GenBank/DDBJ databases">
        <authorList>
            <person name="Lanie J.A."/>
            <person name="Ng W.-L."/>
            <person name="Kazmierczak K.M."/>
            <person name="Andrzejewski T.M."/>
            <person name="Davidsen T.M."/>
            <person name="Wayne K.J."/>
            <person name="Tettelin H."/>
            <person name="Glass J.I."/>
            <person name="Rusch D."/>
            <person name="Podicherti R."/>
            <person name="Tsui H.-C.T."/>
            <person name="Winkler M.E."/>
        </authorList>
    </citation>
    <scope>NUCLEOTIDE SEQUENCE</scope>
</reference>
<feature type="transmembrane region" description="Helical" evidence="6">
    <location>
        <begin position="231"/>
        <end position="250"/>
    </location>
</feature>
<dbReference type="InterPro" id="IPR000620">
    <property type="entry name" value="EamA_dom"/>
</dbReference>
<dbReference type="SUPFAM" id="SSF103481">
    <property type="entry name" value="Multidrug resistance efflux transporter EmrE"/>
    <property type="match status" value="2"/>
</dbReference>
<feature type="transmembrane region" description="Helical" evidence="6">
    <location>
        <begin position="111"/>
        <end position="128"/>
    </location>
</feature>
<keyword evidence="4 6" id="KW-1133">Transmembrane helix</keyword>